<keyword evidence="3" id="KW-1185">Reference proteome</keyword>
<gene>
    <name evidence="2" type="ORF">DKX38_025603</name>
</gene>
<keyword evidence="1" id="KW-0732">Signal</keyword>
<evidence type="ECO:0000313" key="2">
    <source>
        <dbReference type="EMBL" id="KAB5521284.1"/>
    </source>
</evidence>
<dbReference type="AlphaFoldDB" id="A0A5N5JT59"/>
<dbReference type="EMBL" id="VDCV01000016">
    <property type="protein sequence ID" value="KAB5521284.1"/>
    <property type="molecule type" value="Genomic_DNA"/>
</dbReference>
<dbReference type="Proteomes" id="UP000326939">
    <property type="component" value="Chromosome 16"/>
</dbReference>
<evidence type="ECO:0008006" key="4">
    <source>
        <dbReference type="Google" id="ProtNLM"/>
    </source>
</evidence>
<proteinExistence type="predicted"/>
<accession>A0A5N5JT59</accession>
<name>A0A5N5JT59_9ROSI</name>
<protein>
    <recommendedName>
        <fullName evidence="4">Receptor ligand binding region domain-containing protein</fullName>
    </recommendedName>
</protein>
<organism evidence="2 3">
    <name type="scientific">Salix brachista</name>
    <dbReference type="NCBI Taxonomy" id="2182728"/>
    <lineage>
        <taxon>Eukaryota</taxon>
        <taxon>Viridiplantae</taxon>
        <taxon>Streptophyta</taxon>
        <taxon>Embryophyta</taxon>
        <taxon>Tracheophyta</taxon>
        <taxon>Spermatophyta</taxon>
        <taxon>Magnoliopsida</taxon>
        <taxon>eudicotyledons</taxon>
        <taxon>Gunneridae</taxon>
        <taxon>Pentapetalae</taxon>
        <taxon>rosids</taxon>
        <taxon>fabids</taxon>
        <taxon>Malpighiales</taxon>
        <taxon>Salicaceae</taxon>
        <taxon>Saliceae</taxon>
        <taxon>Salix</taxon>
    </lineage>
</organism>
<comment type="caution">
    <text evidence="2">The sequence shown here is derived from an EMBL/GenBank/DDBJ whole genome shotgun (WGS) entry which is preliminary data.</text>
</comment>
<evidence type="ECO:0000256" key="1">
    <source>
        <dbReference type="SAM" id="SignalP"/>
    </source>
</evidence>
<feature type="signal peptide" evidence="1">
    <location>
        <begin position="1"/>
        <end position="18"/>
    </location>
</feature>
<sequence>MKWLLFILVLSLLGVVLLLKPSGSIAAGRSSGTKGKQNVNGVIGAIVDRSSRIGKEEIVAMEMAREDVYRHFNQNLTLVVKDADQRNPIRAALAE</sequence>
<reference evidence="3" key="1">
    <citation type="journal article" date="2019" name="Gigascience">
        <title>De novo genome assembly of the endangered Acer yangbiense, a plant species with extremely small populations endemic to Yunnan Province, China.</title>
        <authorList>
            <person name="Yang J."/>
            <person name="Wariss H.M."/>
            <person name="Tao L."/>
            <person name="Zhang R."/>
            <person name="Yun Q."/>
            <person name="Hollingsworth P."/>
            <person name="Dao Z."/>
            <person name="Luo G."/>
            <person name="Guo H."/>
            <person name="Ma Y."/>
            <person name="Sun W."/>
        </authorList>
    </citation>
    <scope>NUCLEOTIDE SEQUENCE [LARGE SCALE GENOMIC DNA]</scope>
    <source>
        <strain evidence="3">cv. br00</strain>
    </source>
</reference>
<feature type="chain" id="PRO_5024287813" description="Receptor ligand binding region domain-containing protein" evidence="1">
    <location>
        <begin position="19"/>
        <end position="95"/>
    </location>
</feature>
<evidence type="ECO:0000313" key="3">
    <source>
        <dbReference type="Proteomes" id="UP000326939"/>
    </source>
</evidence>